<protein>
    <recommendedName>
        <fullName evidence="4">Coiled-coil domain-containing protein 58</fullName>
    </recommendedName>
</protein>
<evidence type="ECO:0000313" key="2">
    <source>
        <dbReference type="EMBL" id="ORX88382.1"/>
    </source>
</evidence>
<organism evidence="2 3">
    <name type="scientific">Basidiobolus meristosporus CBS 931.73</name>
    <dbReference type="NCBI Taxonomy" id="1314790"/>
    <lineage>
        <taxon>Eukaryota</taxon>
        <taxon>Fungi</taxon>
        <taxon>Fungi incertae sedis</taxon>
        <taxon>Zoopagomycota</taxon>
        <taxon>Entomophthoromycotina</taxon>
        <taxon>Basidiobolomycetes</taxon>
        <taxon>Basidiobolales</taxon>
        <taxon>Basidiobolaceae</taxon>
        <taxon>Basidiobolus</taxon>
    </lineage>
</organism>
<dbReference type="EMBL" id="MCFE01000533">
    <property type="protein sequence ID" value="ORX88382.1"/>
    <property type="molecule type" value="Genomic_DNA"/>
</dbReference>
<keyword evidence="3" id="KW-1185">Reference proteome</keyword>
<name>A0A1Y1XRJ2_9FUNG</name>
<dbReference type="OrthoDB" id="5593818at2759"/>
<dbReference type="Pfam" id="PF09774">
    <property type="entry name" value="MIX23"/>
    <property type="match status" value="1"/>
</dbReference>
<evidence type="ECO:0000256" key="1">
    <source>
        <dbReference type="ARBA" id="ARBA00024204"/>
    </source>
</evidence>
<evidence type="ECO:0000313" key="3">
    <source>
        <dbReference type="Proteomes" id="UP000193498"/>
    </source>
</evidence>
<dbReference type="Proteomes" id="UP000193498">
    <property type="component" value="Unassembled WGS sequence"/>
</dbReference>
<dbReference type="GO" id="GO:0005758">
    <property type="term" value="C:mitochondrial intermembrane space"/>
    <property type="evidence" value="ECO:0007669"/>
    <property type="project" value="InterPro"/>
</dbReference>
<dbReference type="PANTHER" id="PTHR31905:SF2">
    <property type="entry name" value="PROTEIN MIX23"/>
    <property type="match status" value="1"/>
</dbReference>
<proteinExistence type="inferred from homology"/>
<dbReference type="PANTHER" id="PTHR31905">
    <property type="entry name" value="COILED-COIL DOMAIN-CONTAINING PROTEIN 58"/>
    <property type="match status" value="1"/>
</dbReference>
<accession>A0A1Y1XRJ2</accession>
<reference evidence="2 3" key="1">
    <citation type="submission" date="2016-07" db="EMBL/GenBank/DDBJ databases">
        <title>Pervasive Adenine N6-methylation of Active Genes in Fungi.</title>
        <authorList>
            <consortium name="DOE Joint Genome Institute"/>
            <person name="Mondo S.J."/>
            <person name="Dannebaum R.O."/>
            <person name="Kuo R.C."/>
            <person name="Labutti K."/>
            <person name="Haridas S."/>
            <person name="Kuo A."/>
            <person name="Salamov A."/>
            <person name="Ahrendt S.R."/>
            <person name="Lipzen A."/>
            <person name="Sullivan W."/>
            <person name="Andreopoulos W.B."/>
            <person name="Clum A."/>
            <person name="Lindquist E."/>
            <person name="Daum C."/>
            <person name="Ramamoorthy G.K."/>
            <person name="Gryganskyi A."/>
            <person name="Culley D."/>
            <person name="Magnuson J.K."/>
            <person name="James T.Y."/>
            <person name="O'Malley M.A."/>
            <person name="Stajich J.E."/>
            <person name="Spatafora J.W."/>
            <person name="Visel A."/>
            <person name="Grigoriev I.V."/>
        </authorList>
    </citation>
    <scope>NUCLEOTIDE SEQUENCE [LARGE SCALE GENOMIC DNA]</scope>
    <source>
        <strain evidence="2 3">CBS 931.73</strain>
    </source>
</reference>
<sequence length="145" mass="17369">MAEEQTLNPNVCYNLSYFKDLMKGLRKIDDNIMLQMNSTNIHSEDACATIFGQLSEAYRKRENTIQYCLKVLDEELTEKQKELQEDPDDYDIRDSIFTDESKRRMIHNELVVEDIVRERSLKVFREKCRAHRIPKEFKKFLKREA</sequence>
<comment type="similarity">
    <text evidence="1">Belongs to the MIX23 family.</text>
</comment>
<dbReference type="InParanoid" id="A0A1Y1XRJ2"/>
<evidence type="ECO:0008006" key="4">
    <source>
        <dbReference type="Google" id="ProtNLM"/>
    </source>
</evidence>
<comment type="caution">
    <text evidence="2">The sequence shown here is derived from an EMBL/GenBank/DDBJ whole genome shotgun (WGS) entry which is preliminary data.</text>
</comment>
<gene>
    <name evidence="2" type="ORF">K493DRAFT_319508</name>
</gene>
<dbReference type="InterPro" id="IPR019171">
    <property type="entry name" value="MIX23"/>
</dbReference>
<dbReference type="FunCoup" id="A0A1Y1XRJ2">
    <property type="interactions" value="319"/>
</dbReference>
<dbReference type="AlphaFoldDB" id="A0A1Y1XRJ2"/>
<dbReference type="STRING" id="1314790.A0A1Y1XRJ2"/>